<organism evidence="2 3">
    <name type="scientific">Caenorhabditis auriculariae</name>
    <dbReference type="NCBI Taxonomy" id="2777116"/>
    <lineage>
        <taxon>Eukaryota</taxon>
        <taxon>Metazoa</taxon>
        <taxon>Ecdysozoa</taxon>
        <taxon>Nematoda</taxon>
        <taxon>Chromadorea</taxon>
        <taxon>Rhabditida</taxon>
        <taxon>Rhabditina</taxon>
        <taxon>Rhabditomorpha</taxon>
        <taxon>Rhabditoidea</taxon>
        <taxon>Rhabditidae</taxon>
        <taxon>Peloderinae</taxon>
        <taxon>Caenorhabditis</taxon>
    </lineage>
</organism>
<accession>A0A8S1GSY2</accession>
<dbReference type="Proteomes" id="UP000835052">
    <property type="component" value="Unassembled WGS sequence"/>
</dbReference>
<name>A0A8S1GSY2_9PELO</name>
<evidence type="ECO:0000313" key="3">
    <source>
        <dbReference type="Proteomes" id="UP000835052"/>
    </source>
</evidence>
<dbReference type="EMBL" id="CAJGYM010000004">
    <property type="protein sequence ID" value="CAD6186389.1"/>
    <property type="molecule type" value="Genomic_DNA"/>
</dbReference>
<evidence type="ECO:0000313" key="2">
    <source>
        <dbReference type="EMBL" id="CAD6186389.1"/>
    </source>
</evidence>
<dbReference type="AlphaFoldDB" id="A0A8S1GSY2"/>
<sequence>MKRWLIGGRMAPGYCYQEASPASRHQIPLDFLSPFPALRNAFANGEFAEKRKRKEGKIRADNEELSVEVGEIRGEGAEKGEKQGSEEKK</sequence>
<keyword evidence="3" id="KW-1185">Reference proteome</keyword>
<reference evidence="2" key="1">
    <citation type="submission" date="2020-10" db="EMBL/GenBank/DDBJ databases">
        <authorList>
            <person name="Kikuchi T."/>
        </authorList>
    </citation>
    <scope>NUCLEOTIDE SEQUENCE</scope>
    <source>
        <strain evidence="2">NKZ352</strain>
    </source>
</reference>
<feature type="region of interest" description="Disordered" evidence="1">
    <location>
        <begin position="68"/>
        <end position="89"/>
    </location>
</feature>
<comment type="caution">
    <text evidence="2">The sequence shown here is derived from an EMBL/GenBank/DDBJ whole genome shotgun (WGS) entry which is preliminary data.</text>
</comment>
<feature type="compositionally biased region" description="Basic and acidic residues" evidence="1">
    <location>
        <begin position="70"/>
        <end position="89"/>
    </location>
</feature>
<evidence type="ECO:0000256" key="1">
    <source>
        <dbReference type="SAM" id="MobiDB-lite"/>
    </source>
</evidence>
<gene>
    <name evidence="2" type="ORF">CAUJ_LOCUS2308</name>
</gene>
<protein>
    <submittedName>
        <fullName evidence="2">Uncharacterized protein</fullName>
    </submittedName>
</protein>
<proteinExistence type="predicted"/>